<keyword evidence="7" id="KW-1185">Reference proteome</keyword>
<dbReference type="InterPro" id="IPR018306">
    <property type="entry name" value="Phage_T5_Orf172_DNA-bd"/>
</dbReference>
<dbReference type="Pfam" id="PF10544">
    <property type="entry name" value="T5orf172"/>
    <property type="match status" value="1"/>
</dbReference>
<organism evidence="6 7">
    <name type="scientific">Gonium pectorale</name>
    <name type="common">Green alga</name>
    <dbReference type="NCBI Taxonomy" id="33097"/>
    <lineage>
        <taxon>Eukaryota</taxon>
        <taxon>Viridiplantae</taxon>
        <taxon>Chlorophyta</taxon>
        <taxon>core chlorophytes</taxon>
        <taxon>Chlorophyceae</taxon>
        <taxon>CS clade</taxon>
        <taxon>Chlamydomonadales</taxon>
        <taxon>Volvocaceae</taxon>
        <taxon>Gonium</taxon>
    </lineage>
</organism>
<dbReference type="Pfam" id="PF09250">
    <property type="entry name" value="Prim-Pol"/>
    <property type="match status" value="1"/>
</dbReference>
<evidence type="ECO:0000259" key="5">
    <source>
        <dbReference type="PROSITE" id="PS51206"/>
    </source>
</evidence>
<sequence length="1068" mass="120751">MSAPSADPSSGVSTTMSTAVDADDVYSSRFATAFSAHFVDGDPARDFVLSVRAVFPWLGLASMEEVYPLLHRALEQGRDFIADPSYLLTMQGFRRLCQATGTRQSLQAVEFYMQLEDAALRRAREQLTQCAKELSELTRVSLTYEEVPKLDWVYIMKERAEDHTDRHKIGKAGDPAQREGQLNTGSAQGVQLIYKRKTRDARVIEVLANAALKRYHYGRKHYACRVEHTADVLDVACTVMDTLASSYKRMRRGDLLDKLVHKLNALRSGPTVGSSTQQQEQPEQQEQPRRGGCERSGDGVSIFVRERIVPDPQAYFTLKQAKEAFRGSGHFSRRISTLKLIPQTLYPLYLKRALEQLLGLSCEEQKQVREATLAQQQQHVGILLRELCVLDFDDEATALSYESLFPELREAPCETTRKGRHYFFRRPAFADSEGFYDGARQTADEVDFKSVCTTGTSGTIVVAPSIGKSWVCVPWDCPPRELSRGLLERVAVGWCLHNIDSAGLLGLWVSFSRQCPEKFVSGECEALWSSMRAQGGLGMGSLHMWARSDSPYEYKAFLNGRILDVVHACNGSHNSVANVCRAVLRDMYVCATANGKLWYEFTGALWKEDKEGVHLRHELSTSVRDQFIFSVNRITSTLSIDDLQSNGSSNVASNDNRWACEALLQIVYRLQDCGFKDCVLHEMREYVYDPGFLSRLDSDPNLLAFDNGVWDLATRQFQVAAPQDYVSLSVGYAYAPVRDETLYGEMQKYWATLHPDLEQRAYTIKTLAWQLQGDVGHNLFHIHAGFQGSASNGKSTFFDVLEMALGAYVRKFGVEMLVAKQRVESGKPMPEFQYWRGRRILYCTEPAHDDVLNSGIMKDLTGGEKILNHLLYSNDVWEFRPQFKIHIMCNNAPQVDGSDAGVRRRIRKLDYVARFVAAADADPERHLFSRDDNFVPRVRGNPKAHMEFLRFLLDHYDHAFDYAMPRCVLHNSTGYLLDNDGVFKFVSERIVPDPQACFTLKQAKEAFKASDHFNHKISTLKRNLEKHLGVTCKEQKRVGSKVEKNVFIGFRIAYSSGSSDSSDFVALQ</sequence>
<dbReference type="GO" id="GO:0005524">
    <property type="term" value="F:ATP binding"/>
    <property type="evidence" value="ECO:0007669"/>
    <property type="project" value="UniProtKB-KW"/>
</dbReference>
<dbReference type="PANTHER" id="PTHR35372:SF2">
    <property type="entry name" value="SF3 HELICASE DOMAIN-CONTAINING PROTEIN"/>
    <property type="match status" value="1"/>
</dbReference>
<dbReference type="PROSITE" id="PS51206">
    <property type="entry name" value="SF3_HELICASE_1"/>
    <property type="match status" value="1"/>
</dbReference>
<dbReference type="InterPro" id="IPR014818">
    <property type="entry name" value="Phage/plasmid_primase_P4_C"/>
</dbReference>
<dbReference type="Proteomes" id="UP000075714">
    <property type="component" value="Unassembled WGS sequence"/>
</dbReference>
<dbReference type="InterPro" id="IPR014015">
    <property type="entry name" value="Helicase_SF3_DNA-vir"/>
</dbReference>
<proteinExistence type="predicted"/>
<accession>A0A150GKU1</accession>
<feature type="region of interest" description="Disordered" evidence="4">
    <location>
        <begin position="268"/>
        <end position="295"/>
    </location>
</feature>
<comment type="caution">
    <text evidence="6">The sequence shown here is derived from an EMBL/GenBank/DDBJ whole genome shotgun (WGS) entry which is preliminary data.</text>
</comment>
<dbReference type="Pfam" id="PF08706">
    <property type="entry name" value="D5_N"/>
    <property type="match status" value="1"/>
</dbReference>
<name>A0A150GKU1_GONPE</name>
<dbReference type="PANTHER" id="PTHR35372">
    <property type="entry name" value="ATP BINDING PROTEIN-RELATED"/>
    <property type="match status" value="1"/>
</dbReference>
<evidence type="ECO:0000256" key="3">
    <source>
        <dbReference type="ARBA" id="ARBA00022840"/>
    </source>
</evidence>
<dbReference type="STRING" id="33097.A0A150GKU1"/>
<feature type="compositionally biased region" description="Basic and acidic residues" evidence="4">
    <location>
        <begin position="286"/>
        <end position="295"/>
    </location>
</feature>
<keyword evidence="2" id="KW-0378">Hydrolase</keyword>
<evidence type="ECO:0000256" key="2">
    <source>
        <dbReference type="ARBA" id="ARBA00022801"/>
    </source>
</evidence>
<dbReference type="SUPFAM" id="SSF56747">
    <property type="entry name" value="Prim-pol domain"/>
    <property type="match status" value="1"/>
</dbReference>
<dbReference type="InterPro" id="IPR027417">
    <property type="entry name" value="P-loop_NTPase"/>
</dbReference>
<reference evidence="7" key="1">
    <citation type="journal article" date="2016" name="Nat. Commun.">
        <title>The Gonium pectorale genome demonstrates co-option of cell cycle regulation during the evolution of multicellularity.</title>
        <authorList>
            <person name="Hanschen E.R."/>
            <person name="Marriage T.N."/>
            <person name="Ferris P.J."/>
            <person name="Hamaji T."/>
            <person name="Toyoda A."/>
            <person name="Fujiyama A."/>
            <person name="Neme R."/>
            <person name="Noguchi H."/>
            <person name="Minakuchi Y."/>
            <person name="Suzuki M."/>
            <person name="Kawai-Toyooka H."/>
            <person name="Smith D.R."/>
            <person name="Sparks H."/>
            <person name="Anderson J."/>
            <person name="Bakaric R."/>
            <person name="Luria V."/>
            <person name="Karger A."/>
            <person name="Kirschner M.W."/>
            <person name="Durand P.M."/>
            <person name="Michod R.E."/>
            <person name="Nozaki H."/>
            <person name="Olson B.J."/>
        </authorList>
    </citation>
    <scope>NUCLEOTIDE SEQUENCE [LARGE SCALE GENOMIC DNA]</scope>
    <source>
        <strain evidence="7">NIES-2863</strain>
    </source>
</reference>
<evidence type="ECO:0000313" key="7">
    <source>
        <dbReference type="Proteomes" id="UP000075714"/>
    </source>
</evidence>
<gene>
    <name evidence="6" type="ORF">GPECTOR_17g986</name>
</gene>
<dbReference type="OrthoDB" id="548119at2759"/>
<dbReference type="GO" id="GO:0016817">
    <property type="term" value="F:hydrolase activity, acting on acid anhydrides"/>
    <property type="evidence" value="ECO:0007669"/>
    <property type="project" value="InterPro"/>
</dbReference>
<protein>
    <recommendedName>
        <fullName evidence="5">SF3 helicase domain-containing protein</fullName>
    </recommendedName>
</protein>
<evidence type="ECO:0000256" key="4">
    <source>
        <dbReference type="SAM" id="MobiDB-lite"/>
    </source>
</evidence>
<dbReference type="Gene3D" id="3.40.50.300">
    <property type="entry name" value="P-loop containing nucleotide triphosphate hydrolases"/>
    <property type="match status" value="1"/>
</dbReference>
<dbReference type="InterPro" id="IPR051620">
    <property type="entry name" value="ORF904-like_C"/>
</dbReference>
<evidence type="ECO:0000256" key="1">
    <source>
        <dbReference type="ARBA" id="ARBA00022741"/>
    </source>
</evidence>
<keyword evidence="3" id="KW-0067">ATP-binding</keyword>
<evidence type="ECO:0000313" key="6">
    <source>
        <dbReference type="EMBL" id="KXZ50345.1"/>
    </source>
</evidence>
<feature type="domain" description="SF3 helicase" evidence="5">
    <location>
        <begin position="758"/>
        <end position="924"/>
    </location>
</feature>
<dbReference type="AlphaFoldDB" id="A0A150GKU1"/>
<dbReference type="EMBL" id="LSYV01000018">
    <property type="protein sequence ID" value="KXZ50345.1"/>
    <property type="molecule type" value="Genomic_DNA"/>
</dbReference>
<dbReference type="Pfam" id="PF08707">
    <property type="entry name" value="PriCT_2"/>
    <property type="match status" value="1"/>
</dbReference>
<keyword evidence="1" id="KW-0547">Nucleotide-binding</keyword>
<dbReference type="InterPro" id="IPR015330">
    <property type="entry name" value="DNA_primase/pol_bifunc_N"/>
</dbReference>
<dbReference type="InterPro" id="IPR014819">
    <property type="entry name" value="PriCT_2"/>
</dbReference>